<comment type="similarity">
    <text evidence="2 5">Belongs to the RecX family.</text>
</comment>
<dbReference type="InterPro" id="IPR053925">
    <property type="entry name" value="RecX_HTH_3rd"/>
</dbReference>
<feature type="domain" description="RecX second three-helical" evidence="6">
    <location>
        <begin position="121"/>
        <end position="159"/>
    </location>
</feature>
<dbReference type="Pfam" id="PF02631">
    <property type="entry name" value="RecX_HTH2"/>
    <property type="match status" value="1"/>
</dbReference>
<dbReference type="PANTHER" id="PTHR33602:SF1">
    <property type="entry name" value="REGULATORY PROTEIN RECX FAMILY PROTEIN"/>
    <property type="match status" value="1"/>
</dbReference>
<proteinExistence type="inferred from homology"/>
<gene>
    <name evidence="5" type="primary">recX</name>
    <name evidence="8" type="ORF">UR34_C0006G0014</name>
</gene>
<comment type="function">
    <text evidence="5">Modulates RecA activity.</text>
</comment>
<dbReference type="EMBL" id="LBOV01000006">
    <property type="protein sequence ID" value="KKP44093.1"/>
    <property type="molecule type" value="Genomic_DNA"/>
</dbReference>
<evidence type="ECO:0000259" key="7">
    <source>
        <dbReference type="Pfam" id="PF21981"/>
    </source>
</evidence>
<evidence type="ECO:0000256" key="5">
    <source>
        <dbReference type="HAMAP-Rule" id="MF_01114"/>
    </source>
</evidence>
<evidence type="ECO:0000256" key="2">
    <source>
        <dbReference type="ARBA" id="ARBA00009695"/>
    </source>
</evidence>
<dbReference type="Pfam" id="PF21981">
    <property type="entry name" value="RecX_HTH3"/>
    <property type="match status" value="1"/>
</dbReference>
<protein>
    <recommendedName>
        <fullName evidence="3 5">Regulatory protein RecX</fullName>
    </recommendedName>
</protein>
<dbReference type="Gene3D" id="1.10.10.10">
    <property type="entry name" value="Winged helix-like DNA-binding domain superfamily/Winged helix DNA-binding domain"/>
    <property type="match status" value="3"/>
</dbReference>
<dbReference type="Proteomes" id="UP000034302">
    <property type="component" value="Unassembled WGS sequence"/>
</dbReference>
<comment type="subcellular location">
    <subcellularLocation>
        <location evidence="1 5">Cytoplasm</location>
    </subcellularLocation>
</comment>
<keyword evidence="4 5" id="KW-0963">Cytoplasm</keyword>
<dbReference type="GO" id="GO:0005737">
    <property type="term" value="C:cytoplasm"/>
    <property type="evidence" value="ECO:0007669"/>
    <property type="project" value="UniProtKB-SubCell"/>
</dbReference>
<evidence type="ECO:0000313" key="8">
    <source>
        <dbReference type="EMBL" id="KKP44093.1"/>
    </source>
</evidence>
<accession>A0A0F9ZIV1</accession>
<evidence type="ECO:0000256" key="1">
    <source>
        <dbReference type="ARBA" id="ARBA00004496"/>
    </source>
</evidence>
<dbReference type="InterPro" id="IPR053924">
    <property type="entry name" value="RecX_HTH_2nd"/>
</dbReference>
<dbReference type="GO" id="GO:0006282">
    <property type="term" value="P:regulation of DNA repair"/>
    <property type="evidence" value="ECO:0007669"/>
    <property type="project" value="UniProtKB-UniRule"/>
</dbReference>
<dbReference type="AlphaFoldDB" id="A0A0F9ZIV1"/>
<organism evidence="8 9">
    <name type="scientific">candidate division WS6 bacterium GW2011_GWC1_33_20</name>
    <dbReference type="NCBI Taxonomy" id="1619089"/>
    <lineage>
        <taxon>Bacteria</taxon>
        <taxon>Candidatus Dojkabacteria</taxon>
    </lineage>
</organism>
<sequence length="217" mass="25830">MKVSKIEYQKRNPNRVNLYIDGKFFTGISVDSLASEALYEGLEIQDEVLDRLLQRDLKSRFMTRVVEYLSSSPKTEFQIKRYLKQLQFKKKGTWFSEDVNVEWGIFFDEIIANLKKYKYIDDENFARSFVQSRMRTKPRGRSVLIGELLSKGVSKDIAEMVCNEEIVDEIKLLRDTFEKKYRGKKFDIKDPKMVNFLLRKGFSWDLIEQFNRDEPEE</sequence>
<dbReference type="InterPro" id="IPR036388">
    <property type="entry name" value="WH-like_DNA-bd_sf"/>
</dbReference>
<dbReference type="InterPro" id="IPR003783">
    <property type="entry name" value="Regulatory_RecX"/>
</dbReference>
<name>A0A0F9ZIV1_9BACT</name>
<dbReference type="HAMAP" id="MF_01114">
    <property type="entry name" value="RecX"/>
    <property type="match status" value="1"/>
</dbReference>
<dbReference type="PANTHER" id="PTHR33602">
    <property type="entry name" value="REGULATORY PROTEIN RECX FAMILY PROTEIN"/>
    <property type="match status" value="1"/>
</dbReference>
<comment type="caution">
    <text evidence="8">The sequence shown here is derived from an EMBL/GenBank/DDBJ whole genome shotgun (WGS) entry which is preliminary data.</text>
</comment>
<evidence type="ECO:0000256" key="4">
    <source>
        <dbReference type="ARBA" id="ARBA00022490"/>
    </source>
</evidence>
<feature type="domain" description="RecX third three-helical" evidence="7">
    <location>
        <begin position="169"/>
        <end position="210"/>
    </location>
</feature>
<evidence type="ECO:0000313" key="9">
    <source>
        <dbReference type="Proteomes" id="UP000034302"/>
    </source>
</evidence>
<evidence type="ECO:0000256" key="3">
    <source>
        <dbReference type="ARBA" id="ARBA00018111"/>
    </source>
</evidence>
<reference evidence="8 9" key="1">
    <citation type="journal article" date="2015" name="Nature">
        <title>rRNA introns, odd ribosomes, and small enigmatic genomes across a large radiation of phyla.</title>
        <authorList>
            <person name="Brown C.T."/>
            <person name="Hug L.A."/>
            <person name="Thomas B.C."/>
            <person name="Sharon I."/>
            <person name="Castelle C.J."/>
            <person name="Singh A."/>
            <person name="Wilkins M.J."/>
            <person name="Williams K.H."/>
            <person name="Banfield J.F."/>
        </authorList>
    </citation>
    <scope>NUCLEOTIDE SEQUENCE [LARGE SCALE GENOMIC DNA]</scope>
</reference>
<evidence type="ECO:0000259" key="6">
    <source>
        <dbReference type="Pfam" id="PF02631"/>
    </source>
</evidence>